<gene>
    <name evidence="3" type="ordered locus">Dde_0787</name>
</gene>
<name>Q314Q8_OLEA2</name>
<proteinExistence type="evidence at protein level"/>
<feature type="binding site" evidence="5">
    <location>
        <position position="16"/>
    </location>
    <ligand>
        <name>FMN</name>
        <dbReference type="ChEBI" id="CHEBI:58210"/>
    </ligand>
</feature>
<feature type="compositionally biased region" description="Low complexity" evidence="1">
    <location>
        <begin position="165"/>
        <end position="177"/>
    </location>
</feature>
<reference evidence="3 4" key="2">
    <citation type="journal article" date="2011" name="J. Bacteriol.">
        <title>Complete genome sequence and updated annotation of Desulfovibrio alaskensis G20.</title>
        <authorList>
            <person name="Hauser L.J."/>
            <person name="Land M.L."/>
            <person name="Brown S.D."/>
            <person name="Larimer F."/>
            <person name="Keller K.L."/>
            <person name="Rapp-Giles B.J."/>
            <person name="Price M.N."/>
            <person name="Lin M."/>
            <person name="Bruce D.C."/>
            <person name="Detter J.C."/>
            <person name="Tapia R."/>
            <person name="Han C.S."/>
            <person name="Goodwin L.A."/>
            <person name="Cheng J.F."/>
            <person name="Pitluck S."/>
            <person name="Copeland A."/>
            <person name="Lucas S."/>
            <person name="Nolan M."/>
            <person name="Lapidus A.L."/>
            <person name="Palumbo A.V."/>
            <person name="Wall J.D."/>
        </authorList>
    </citation>
    <scope>NUCLEOTIDE SEQUENCE [LARGE SCALE GENOMIC DNA]</scope>
    <source>
        <strain evidence="4">ATCC BAA 1058 / DSM 17464 / G20</strain>
    </source>
</reference>
<dbReference type="EvolutionaryTrace" id="Q314Q8"/>
<organism evidence="3 4">
    <name type="scientific">Oleidesulfovibrio alaskensis (strain ATCC BAA-1058 / DSM 17464 / G20)</name>
    <name type="common">Desulfovibrio alaskensis</name>
    <dbReference type="NCBI Taxonomy" id="207559"/>
    <lineage>
        <taxon>Bacteria</taxon>
        <taxon>Pseudomonadati</taxon>
        <taxon>Thermodesulfobacteriota</taxon>
        <taxon>Desulfovibrionia</taxon>
        <taxon>Desulfovibrionales</taxon>
        <taxon>Desulfovibrionaceae</taxon>
        <taxon>Oleidesulfovibrio</taxon>
    </lineage>
</organism>
<dbReference type="AlphaFoldDB" id="Q314Q8"/>
<dbReference type="PDBsum" id="3E39"/>
<dbReference type="PDB" id="3E39">
    <property type="method" value="X-ray"/>
    <property type="resolution" value="1.70 A"/>
    <property type="chains" value="A/B=1-177"/>
</dbReference>
<evidence type="ECO:0000256" key="1">
    <source>
        <dbReference type="SAM" id="MobiDB-lite"/>
    </source>
</evidence>
<evidence type="ECO:0000313" key="3">
    <source>
        <dbReference type="EMBL" id="ABB37588.1"/>
    </source>
</evidence>
<feature type="binding site" evidence="5">
    <location>
        <position position="18"/>
    </location>
    <ligand>
        <name>FMN</name>
        <dbReference type="ChEBI" id="CHEBI:58210"/>
    </ligand>
</feature>
<dbReference type="GO" id="GO:0000166">
    <property type="term" value="F:nucleotide binding"/>
    <property type="evidence" value="ECO:0007669"/>
    <property type="project" value="UniProtKB-KW"/>
</dbReference>
<dbReference type="InterPro" id="IPR029479">
    <property type="entry name" value="Nitroreductase"/>
</dbReference>
<reference evidence="5" key="1">
    <citation type="submission" date="2008-08" db="PDB data bank">
        <title>Crystal structure of Putative Nitroreductase in Complex with FMN (YP_387283.1) from DESULFOVIBRIO DESULFURICANS G20 at 1.70 A resolution.</title>
        <authorList>
            <consortium name="Joint Center for Structural Genomics (JCSG)"/>
        </authorList>
    </citation>
    <scope>X-RAY CRYSTALLOGRAPHY (1.70 ANGSTROMS) IN COMPLEX WITH FMN</scope>
</reference>
<sequence length="177" mass="19384">MLTENPVLQAIRQRRSIRRYTDEAVSDEAVRLILEAGIWAPSGLNNQPCRFLVIRADDPRCDILAAHTRYGHIVRGAKVIILVFLDREAMYNEVKDHQAAGAAVQNMLLAAHALQLGAVWLGEIINQAATLLPALALDPARLSFEAAIAAGHPAQNGSSSRRPLAELLLEEPFPQPE</sequence>
<dbReference type="STRING" id="207559.Dde_0787"/>
<dbReference type="Proteomes" id="UP000002710">
    <property type="component" value="Chromosome"/>
</dbReference>
<feature type="domain" description="Nitroreductase" evidence="2">
    <location>
        <begin position="68"/>
        <end position="151"/>
    </location>
</feature>
<dbReference type="PANTHER" id="PTHR23026:SF123">
    <property type="entry name" value="NAD(P)H NITROREDUCTASE RV3131-RELATED"/>
    <property type="match status" value="1"/>
</dbReference>
<dbReference type="SMR" id="Q314Q8"/>
<keyword evidence="4" id="KW-1185">Reference proteome</keyword>
<feature type="binding site" evidence="5">
    <location>
        <position position="15"/>
    </location>
    <ligand>
        <name>FMN</name>
        <dbReference type="ChEBI" id="CHEBI:58210"/>
    </ligand>
</feature>
<dbReference type="InterPro" id="IPR000415">
    <property type="entry name" value="Nitroreductase-like"/>
</dbReference>
<feature type="binding site" evidence="5">
    <location>
        <position position="14"/>
    </location>
    <ligand>
        <name>FMN</name>
        <dbReference type="ChEBI" id="CHEBI:58210"/>
    </ligand>
</feature>
<keyword evidence="5" id="KW-0285">Flavoprotein</keyword>
<dbReference type="RefSeq" id="WP_011366851.1">
    <property type="nucleotide sequence ID" value="NC_007519.1"/>
</dbReference>
<evidence type="ECO:0000259" key="2">
    <source>
        <dbReference type="Pfam" id="PF00881"/>
    </source>
</evidence>
<dbReference type="SUPFAM" id="SSF55469">
    <property type="entry name" value="FMN-dependent nitroreductase-like"/>
    <property type="match status" value="1"/>
</dbReference>
<dbReference type="Gene3D" id="3.40.109.10">
    <property type="entry name" value="NADH Oxidase"/>
    <property type="match status" value="1"/>
</dbReference>
<dbReference type="eggNOG" id="COG0778">
    <property type="taxonomic scope" value="Bacteria"/>
</dbReference>
<evidence type="ECO:0007829" key="5">
    <source>
        <dbReference type="PDB" id="3E39"/>
    </source>
</evidence>
<dbReference type="DNASU" id="3755743"/>
<dbReference type="KEGG" id="dde:Dde_0787"/>
<feature type="binding site" evidence="5">
    <location>
        <position position="161"/>
    </location>
    <ligand>
        <name>FMN</name>
        <dbReference type="ChEBI" id="CHEBI:58210"/>
    </ligand>
</feature>
<feature type="region of interest" description="Disordered" evidence="1">
    <location>
        <begin position="153"/>
        <end position="177"/>
    </location>
</feature>
<dbReference type="HOGENOM" id="CLU_070764_7_0_7"/>
<feature type="binding site" evidence="5">
    <location>
        <position position="159"/>
    </location>
    <ligand>
        <name>FMN</name>
        <dbReference type="ChEBI" id="CHEBI:58210"/>
    </ligand>
</feature>
<keyword evidence="5" id="KW-0547">Nucleotide-binding</keyword>
<keyword evidence="5" id="KW-0002">3D-structure</keyword>
<evidence type="ECO:0000313" key="4">
    <source>
        <dbReference type="Proteomes" id="UP000002710"/>
    </source>
</evidence>
<keyword evidence="5" id="KW-0288">FMN</keyword>
<dbReference type="GO" id="GO:0016491">
    <property type="term" value="F:oxidoreductase activity"/>
    <property type="evidence" value="ECO:0007669"/>
    <property type="project" value="InterPro"/>
</dbReference>
<dbReference type="PANTHER" id="PTHR23026">
    <property type="entry name" value="NADPH NITROREDUCTASE"/>
    <property type="match status" value="1"/>
</dbReference>
<dbReference type="Pfam" id="PF00881">
    <property type="entry name" value="Nitroreductase"/>
    <property type="match status" value="2"/>
</dbReference>
<feature type="binding site" evidence="5">
    <location>
        <position position="43"/>
    </location>
    <ligand>
        <name>FMN</name>
        <dbReference type="ChEBI" id="CHEBI:58210"/>
    </ligand>
</feature>
<feature type="binding site" evidence="5">
    <location>
        <position position="123"/>
    </location>
    <ligand>
        <name>FMN</name>
        <dbReference type="ChEBI" id="CHEBI:58210"/>
    </ligand>
</feature>
<dbReference type="EMBL" id="CP000112">
    <property type="protein sequence ID" value="ABB37588.1"/>
    <property type="molecule type" value="Genomic_DNA"/>
</dbReference>
<accession>Q314Q8</accession>
<dbReference type="InterPro" id="IPR050627">
    <property type="entry name" value="Nitroreductase/BluB"/>
</dbReference>
<protein>
    <submittedName>
        <fullName evidence="3">Nitroreductase</fullName>
    </submittedName>
</protein>
<feature type="domain" description="Nitroreductase" evidence="2">
    <location>
        <begin position="11"/>
        <end position="57"/>
    </location>
</feature>
<feature type="binding site" evidence="5">
    <location>
        <position position="122"/>
    </location>
    <ligand>
        <name>FMN</name>
        <dbReference type="ChEBI" id="CHEBI:58210"/>
    </ligand>
</feature>